<protein>
    <submittedName>
        <fullName evidence="1">Uncharacterized protein</fullName>
    </submittedName>
</protein>
<gene>
    <name evidence="1" type="ORF">M7I_2598</name>
</gene>
<dbReference type="Proteomes" id="UP000005446">
    <property type="component" value="Unassembled WGS sequence"/>
</dbReference>
<dbReference type="InParanoid" id="H0EJ74"/>
<keyword evidence="2" id="KW-1185">Reference proteome</keyword>
<dbReference type="AlphaFoldDB" id="H0EJ74"/>
<evidence type="ECO:0000313" key="2">
    <source>
        <dbReference type="Proteomes" id="UP000005446"/>
    </source>
</evidence>
<organism evidence="1 2">
    <name type="scientific">Glarea lozoyensis (strain ATCC 74030 / MF5533)</name>
    <dbReference type="NCBI Taxonomy" id="1104152"/>
    <lineage>
        <taxon>Eukaryota</taxon>
        <taxon>Fungi</taxon>
        <taxon>Dikarya</taxon>
        <taxon>Ascomycota</taxon>
        <taxon>Pezizomycotina</taxon>
        <taxon>Leotiomycetes</taxon>
        <taxon>Helotiales</taxon>
        <taxon>Helotiaceae</taxon>
        <taxon>Glarea</taxon>
    </lineage>
</organism>
<evidence type="ECO:0000313" key="1">
    <source>
        <dbReference type="EMBL" id="EHL01507.1"/>
    </source>
</evidence>
<comment type="caution">
    <text evidence="1">The sequence shown here is derived from an EMBL/GenBank/DDBJ whole genome shotgun (WGS) entry which is preliminary data.</text>
</comment>
<reference evidence="1 2" key="1">
    <citation type="journal article" date="2012" name="Eukaryot. Cell">
        <title>Genome sequence of the fungus Glarea lozoyensis: the first genome sequence of a species from the Helotiaceae family.</title>
        <authorList>
            <person name="Youssar L."/>
            <person name="Gruening B.A."/>
            <person name="Erxleben A."/>
            <person name="Guenther S."/>
            <person name="Huettel W."/>
        </authorList>
    </citation>
    <scope>NUCLEOTIDE SEQUENCE [LARGE SCALE GENOMIC DNA]</scope>
    <source>
        <strain evidence="2">ATCC 74030 / MF5533</strain>
    </source>
</reference>
<accession>H0EJ74</accession>
<name>H0EJ74_GLAL7</name>
<proteinExistence type="predicted"/>
<dbReference type="EMBL" id="AGUE01000053">
    <property type="protein sequence ID" value="EHL01507.1"/>
    <property type="molecule type" value="Genomic_DNA"/>
</dbReference>
<sequence length="40" mass="4395">MGYRKIFHPLTTIPSIHDCPVVSPPLSQAAVAKLQFCSKL</sequence>
<dbReference type="HOGENOM" id="CLU_3299490_0_0_1"/>